<organism evidence="3 4">
    <name type="scientific">Lactuca sativa</name>
    <name type="common">Garden lettuce</name>
    <dbReference type="NCBI Taxonomy" id="4236"/>
    <lineage>
        <taxon>Eukaryota</taxon>
        <taxon>Viridiplantae</taxon>
        <taxon>Streptophyta</taxon>
        <taxon>Embryophyta</taxon>
        <taxon>Tracheophyta</taxon>
        <taxon>Spermatophyta</taxon>
        <taxon>Magnoliopsida</taxon>
        <taxon>eudicotyledons</taxon>
        <taxon>Gunneridae</taxon>
        <taxon>Pentapetalae</taxon>
        <taxon>asterids</taxon>
        <taxon>campanulids</taxon>
        <taxon>Asterales</taxon>
        <taxon>Asteraceae</taxon>
        <taxon>Cichorioideae</taxon>
        <taxon>Cichorieae</taxon>
        <taxon>Lactucinae</taxon>
        <taxon>Lactuca</taxon>
    </lineage>
</organism>
<dbReference type="EMBL" id="NBSK02000002">
    <property type="protein sequence ID" value="KAJ0223204.1"/>
    <property type="molecule type" value="Genomic_DNA"/>
</dbReference>
<feature type="chain" id="PRO_5040108431" description="Reverse transcriptase Ty1/copia-type domain-containing protein" evidence="1">
    <location>
        <begin position="21"/>
        <end position="250"/>
    </location>
</feature>
<comment type="caution">
    <text evidence="3">The sequence shown here is derived from an EMBL/GenBank/DDBJ whole genome shotgun (WGS) entry which is preliminary data.</text>
</comment>
<accession>A0A9R1XVK1</accession>
<evidence type="ECO:0000313" key="3">
    <source>
        <dbReference type="EMBL" id="KAJ0223204.1"/>
    </source>
</evidence>
<gene>
    <name evidence="3" type="ORF">LSAT_V11C200078300</name>
</gene>
<evidence type="ECO:0000313" key="4">
    <source>
        <dbReference type="Proteomes" id="UP000235145"/>
    </source>
</evidence>
<protein>
    <recommendedName>
        <fullName evidence="2">Reverse transcriptase Ty1/copia-type domain-containing protein</fullName>
    </recommendedName>
</protein>
<dbReference type="AlphaFoldDB" id="A0A9R1XVK1"/>
<dbReference type="InterPro" id="IPR013103">
    <property type="entry name" value="RVT_2"/>
</dbReference>
<dbReference type="Pfam" id="PF07727">
    <property type="entry name" value="RVT_2"/>
    <property type="match status" value="1"/>
</dbReference>
<keyword evidence="1" id="KW-0732">Signal</keyword>
<feature type="domain" description="Reverse transcriptase Ty1/copia-type" evidence="2">
    <location>
        <begin position="97"/>
        <end position="226"/>
    </location>
</feature>
<evidence type="ECO:0000259" key="2">
    <source>
        <dbReference type="Pfam" id="PF07727"/>
    </source>
</evidence>
<reference evidence="3 4" key="1">
    <citation type="journal article" date="2017" name="Nat. Commun.">
        <title>Genome assembly with in vitro proximity ligation data and whole-genome triplication in lettuce.</title>
        <authorList>
            <person name="Reyes-Chin-Wo S."/>
            <person name="Wang Z."/>
            <person name="Yang X."/>
            <person name="Kozik A."/>
            <person name="Arikit S."/>
            <person name="Song C."/>
            <person name="Xia L."/>
            <person name="Froenicke L."/>
            <person name="Lavelle D.O."/>
            <person name="Truco M.J."/>
            <person name="Xia R."/>
            <person name="Zhu S."/>
            <person name="Xu C."/>
            <person name="Xu H."/>
            <person name="Xu X."/>
            <person name="Cox K."/>
            <person name="Korf I."/>
            <person name="Meyers B.C."/>
            <person name="Michelmore R.W."/>
        </authorList>
    </citation>
    <scope>NUCLEOTIDE SEQUENCE [LARGE SCALE GENOMIC DNA]</scope>
    <source>
        <strain evidence="4">cv. Salinas</strain>
        <tissue evidence="3">Seedlings</tissue>
    </source>
</reference>
<name>A0A9R1XVK1_LACSA</name>
<feature type="signal peptide" evidence="1">
    <location>
        <begin position="1"/>
        <end position="20"/>
    </location>
</feature>
<evidence type="ECO:0000256" key="1">
    <source>
        <dbReference type="SAM" id="SignalP"/>
    </source>
</evidence>
<proteinExistence type="predicted"/>
<sequence>MLLLSLIPKWLLAFTAMTKGIGNEAAQSICKTLKMARYSFNDENGSISAYKNCIFNFEALPCDDVYETVMCVDNLGNSVFHFDLSNGIDKERISKGVDSRLCKLHKSLNELSQTSQNLYKKFTKVLLGVSFRHSKANHPFFILDKGTIYVTTLVYVDDVIILSNDNNQIAKIKTYLDGKFNIKHLGPLKYFLGIEVARTQNGMDLGQRKCTLDILVDSGLQGCRHSSFHMEQNICLHDENDTPLIDAGQY</sequence>
<keyword evidence="4" id="KW-1185">Reference proteome</keyword>
<dbReference type="Proteomes" id="UP000235145">
    <property type="component" value="Unassembled WGS sequence"/>
</dbReference>